<evidence type="ECO:0000259" key="7">
    <source>
        <dbReference type="SMART" id="SM01217"/>
    </source>
</evidence>
<dbReference type="EC" id="3.2.1.21" evidence="3"/>
<name>A0A2N0VL29_9BACT</name>
<evidence type="ECO:0000256" key="6">
    <source>
        <dbReference type="ARBA" id="ARBA00023295"/>
    </source>
</evidence>
<accession>A0A2N0VL29</accession>
<dbReference type="Pfam" id="PF01915">
    <property type="entry name" value="Glyco_hydro_3_C"/>
    <property type="match status" value="1"/>
</dbReference>
<dbReference type="InterPro" id="IPR036962">
    <property type="entry name" value="Glyco_hydro_3_N_sf"/>
</dbReference>
<gene>
    <name evidence="8" type="ORF">CWD77_05210</name>
</gene>
<dbReference type="OrthoDB" id="9805821at2"/>
<dbReference type="GO" id="GO:0009251">
    <property type="term" value="P:glucan catabolic process"/>
    <property type="evidence" value="ECO:0007669"/>
    <property type="project" value="TreeGrafter"/>
</dbReference>
<organism evidence="8 9">
    <name type="scientific">Rhodohalobacter barkolensis</name>
    <dbReference type="NCBI Taxonomy" id="2053187"/>
    <lineage>
        <taxon>Bacteria</taxon>
        <taxon>Pseudomonadati</taxon>
        <taxon>Balneolota</taxon>
        <taxon>Balneolia</taxon>
        <taxon>Balneolales</taxon>
        <taxon>Balneolaceae</taxon>
        <taxon>Rhodohalobacter</taxon>
    </lineage>
</organism>
<protein>
    <recommendedName>
        <fullName evidence="3">beta-glucosidase</fullName>
        <ecNumber evidence="3">3.2.1.21</ecNumber>
    </recommendedName>
</protein>
<evidence type="ECO:0000256" key="1">
    <source>
        <dbReference type="ARBA" id="ARBA00000448"/>
    </source>
</evidence>
<dbReference type="InterPro" id="IPR051915">
    <property type="entry name" value="Cellulose_Degrad_GH3"/>
</dbReference>
<dbReference type="Pfam" id="PF00933">
    <property type="entry name" value="Glyco_hydro_3"/>
    <property type="match status" value="1"/>
</dbReference>
<evidence type="ECO:0000313" key="8">
    <source>
        <dbReference type="EMBL" id="PKD44859.1"/>
    </source>
</evidence>
<dbReference type="EMBL" id="PISP01000001">
    <property type="protein sequence ID" value="PKD44859.1"/>
    <property type="molecule type" value="Genomic_DNA"/>
</dbReference>
<dbReference type="SUPFAM" id="SSF51445">
    <property type="entry name" value="(Trans)glycosidases"/>
    <property type="match status" value="1"/>
</dbReference>
<keyword evidence="6" id="KW-0326">Glycosidase</keyword>
<comment type="caution">
    <text evidence="8">The sequence shown here is derived from an EMBL/GenBank/DDBJ whole genome shotgun (WGS) entry which is preliminary data.</text>
</comment>
<dbReference type="PRINTS" id="PR00133">
    <property type="entry name" value="GLHYDRLASE3"/>
</dbReference>
<dbReference type="AlphaFoldDB" id="A0A2N0VL29"/>
<evidence type="ECO:0000256" key="3">
    <source>
        <dbReference type="ARBA" id="ARBA00012744"/>
    </source>
</evidence>
<dbReference type="InterPro" id="IPR001764">
    <property type="entry name" value="Glyco_hydro_3_N"/>
</dbReference>
<dbReference type="SUPFAM" id="SSF52279">
    <property type="entry name" value="Beta-D-glucan exohydrolase, C-terminal domain"/>
    <property type="match status" value="1"/>
</dbReference>
<dbReference type="SMART" id="SM01217">
    <property type="entry name" value="Fn3_like"/>
    <property type="match status" value="1"/>
</dbReference>
<feature type="domain" description="Fibronectin type III-like" evidence="7">
    <location>
        <begin position="698"/>
        <end position="768"/>
    </location>
</feature>
<dbReference type="InterPro" id="IPR017853">
    <property type="entry name" value="GH"/>
</dbReference>
<evidence type="ECO:0000256" key="2">
    <source>
        <dbReference type="ARBA" id="ARBA00005336"/>
    </source>
</evidence>
<dbReference type="GO" id="GO:0008422">
    <property type="term" value="F:beta-glucosidase activity"/>
    <property type="evidence" value="ECO:0007669"/>
    <property type="project" value="UniProtKB-EC"/>
</dbReference>
<comment type="catalytic activity">
    <reaction evidence="1">
        <text>Hydrolysis of terminal, non-reducing beta-D-glucosyl residues with release of beta-D-glucose.</text>
        <dbReference type="EC" id="3.2.1.21"/>
    </reaction>
</comment>
<evidence type="ECO:0000256" key="4">
    <source>
        <dbReference type="ARBA" id="ARBA00022729"/>
    </source>
</evidence>
<sequence length="778" mass="86953">MHMYTAIPVCHHLKIYKFPAILFFSLILILSLNSMVHAQHYLNSTLTIDERVDDLLSKMTLEEKVGQMTQLNITMINNEGVQRDVSLDSEKARNLLKNHHIGSFLNGEAVPPEQWLDYINELQRIAVEETRLGIPIIYGIDHMHGASYVDGSTIFPHNINIGATFNTEHAAQNGQITAKESGPLGHVWNFAPVLDLGQNPYWPRFYETYGEDPHLLSEMGRSYVEGFQADHDSFPYKLAATGKHFLGYSVPRSGWDRTPVDLSMQTIHEFHRPSFQAAIDAGMKTMMLNSGEVNGIPVHASKELLTDLLRDEMGFEGVIVTDWADIGKLYNFHKTARDYDEATLQAIDAGIDMSMTPNSLNFNKSLLKLVNDGLVTEERLNESVRRILKLKFELGLFEHPYPSGESLDEIGSDSHRGEALKAAQESMVLLRNDDNVLPLSKSVEKLLVVGPTAENKRNLAGGWTLAWQGGSEERYPESMKTIADALRDEFPDSEVISMETIGEEGSQTRTEFNEAANTADAIIIAAGEEPYTEFVGNITDLNLPEDQLEMIKAVHATKKPSVLVLVAGRPRVINEIVHDTNSIIWAGLPGFEGARAIAHVISGQVNPSGKLPFSYPQFAGHFIPYNHKPSAAYYFDETIANDIVVDSEASTFWEFGFGLSYTKYAYDNLELSDSELSENEQLTAKITVTNDGDRVGTETILWYLTDEVGRISRPIKELIHFERVTLEPGESKELTLTIDPTEHLSYPDFDGKPILEEGSFTIRVGSEKAGFQLQNLRD</sequence>
<evidence type="ECO:0000313" key="9">
    <source>
        <dbReference type="Proteomes" id="UP000233398"/>
    </source>
</evidence>
<keyword evidence="5" id="KW-0378">Hydrolase</keyword>
<dbReference type="Gene3D" id="3.40.50.1700">
    <property type="entry name" value="Glycoside hydrolase family 3 C-terminal domain"/>
    <property type="match status" value="1"/>
</dbReference>
<dbReference type="Gene3D" id="3.20.20.300">
    <property type="entry name" value="Glycoside hydrolase, family 3, N-terminal domain"/>
    <property type="match status" value="1"/>
</dbReference>
<comment type="similarity">
    <text evidence="2">Belongs to the glycosyl hydrolase 3 family.</text>
</comment>
<dbReference type="PANTHER" id="PTHR30620">
    <property type="entry name" value="PERIPLASMIC BETA-GLUCOSIDASE-RELATED"/>
    <property type="match status" value="1"/>
</dbReference>
<dbReference type="InterPro" id="IPR013783">
    <property type="entry name" value="Ig-like_fold"/>
</dbReference>
<dbReference type="InterPro" id="IPR026891">
    <property type="entry name" value="Fn3-like"/>
</dbReference>
<dbReference type="Proteomes" id="UP000233398">
    <property type="component" value="Unassembled WGS sequence"/>
</dbReference>
<reference evidence="8 9" key="1">
    <citation type="submission" date="2017-11" db="EMBL/GenBank/DDBJ databases">
        <title>Rhodohalobacter 15182 sp. nov., isolated from a salt lake.</title>
        <authorList>
            <person name="Han S."/>
        </authorList>
    </citation>
    <scope>NUCLEOTIDE SEQUENCE [LARGE SCALE GENOMIC DNA]</scope>
    <source>
        <strain evidence="8 9">15182</strain>
    </source>
</reference>
<dbReference type="FunFam" id="3.20.20.300:FF:000007">
    <property type="entry name" value="Lysosomal beta glucosidase"/>
    <property type="match status" value="1"/>
</dbReference>
<dbReference type="Pfam" id="PF14310">
    <property type="entry name" value="Fn3-like"/>
    <property type="match status" value="1"/>
</dbReference>
<dbReference type="InterPro" id="IPR036881">
    <property type="entry name" value="Glyco_hydro_3_C_sf"/>
</dbReference>
<dbReference type="PANTHER" id="PTHR30620:SF16">
    <property type="entry name" value="LYSOSOMAL BETA GLUCOSIDASE"/>
    <property type="match status" value="1"/>
</dbReference>
<keyword evidence="4" id="KW-0732">Signal</keyword>
<proteinExistence type="inferred from homology"/>
<dbReference type="Gene3D" id="2.60.40.10">
    <property type="entry name" value="Immunoglobulins"/>
    <property type="match status" value="1"/>
</dbReference>
<keyword evidence="9" id="KW-1185">Reference proteome</keyword>
<evidence type="ECO:0000256" key="5">
    <source>
        <dbReference type="ARBA" id="ARBA00022801"/>
    </source>
</evidence>
<dbReference type="InterPro" id="IPR002772">
    <property type="entry name" value="Glyco_hydro_3_C"/>
</dbReference>